<feature type="transmembrane region" description="Helical" evidence="1">
    <location>
        <begin position="12"/>
        <end position="31"/>
    </location>
</feature>
<keyword evidence="1" id="KW-0472">Membrane</keyword>
<organism evidence="2 3">
    <name type="scientific">Daphnia magna</name>
    <dbReference type="NCBI Taxonomy" id="35525"/>
    <lineage>
        <taxon>Eukaryota</taxon>
        <taxon>Metazoa</taxon>
        <taxon>Ecdysozoa</taxon>
        <taxon>Arthropoda</taxon>
        <taxon>Crustacea</taxon>
        <taxon>Branchiopoda</taxon>
        <taxon>Diplostraca</taxon>
        <taxon>Cladocera</taxon>
        <taxon>Anomopoda</taxon>
        <taxon>Daphniidae</taxon>
        <taxon>Daphnia</taxon>
    </lineage>
</organism>
<keyword evidence="1" id="KW-0812">Transmembrane</keyword>
<keyword evidence="3" id="KW-1185">Reference proteome</keyword>
<dbReference type="Proteomes" id="UP000076858">
    <property type="component" value="Unassembled WGS sequence"/>
</dbReference>
<evidence type="ECO:0000313" key="2">
    <source>
        <dbReference type="EMBL" id="KZS05195.1"/>
    </source>
</evidence>
<dbReference type="EMBL" id="LRGB01002993">
    <property type="protein sequence ID" value="KZS05195.1"/>
    <property type="molecule type" value="Genomic_DNA"/>
</dbReference>
<evidence type="ECO:0000313" key="3">
    <source>
        <dbReference type="Proteomes" id="UP000076858"/>
    </source>
</evidence>
<accession>A0A162DAY4</accession>
<comment type="caution">
    <text evidence="2">The sequence shown here is derived from an EMBL/GenBank/DDBJ whole genome shotgun (WGS) entry which is preliminary data.</text>
</comment>
<gene>
    <name evidence="2" type="ORF">APZ42_031788</name>
</gene>
<protein>
    <submittedName>
        <fullName evidence="2">Uncharacterized protein</fullName>
    </submittedName>
</protein>
<proteinExistence type="predicted"/>
<evidence type="ECO:0000256" key="1">
    <source>
        <dbReference type="SAM" id="Phobius"/>
    </source>
</evidence>
<name>A0A162DAY4_9CRUS</name>
<dbReference type="AlphaFoldDB" id="A0A162DAY4"/>
<sequence length="93" mass="11147">MTEKRPLNLCFPWPSFSLSFSLISFILYFFYRFVYALPRSPFVGDNNIQELKLSFSLSRHTQNEWKQQHNFEVVCTYVRTLSNAHFFSPLKKN</sequence>
<reference evidence="2 3" key="1">
    <citation type="submission" date="2016-03" db="EMBL/GenBank/DDBJ databases">
        <title>EvidentialGene: Evidence-directed Construction of Genes on Genomes.</title>
        <authorList>
            <person name="Gilbert D.G."/>
            <person name="Choi J.-H."/>
            <person name="Mockaitis K."/>
            <person name="Colbourne J."/>
            <person name="Pfrender M."/>
        </authorList>
    </citation>
    <scope>NUCLEOTIDE SEQUENCE [LARGE SCALE GENOMIC DNA]</scope>
    <source>
        <strain evidence="2 3">Xinb3</strain>
        <tissue evidence="2">Complete organism</tissue>
    </source>
</reference>
<keyword evidence="1" id="KW-1133">Transmembrane helix</keyword>